<evidence type="ECO:0000256" key="4">
    <source>
        <dbReference type="ARBA" id="ARBA00018945"/>
    </source>
</evidence>
<dbReference type="PROSITE" id="PS50166">
    <property type="entry name" value="IMPORTIN_B_NT"/>
    <property type="match status" value="1"/>
</dbReference>
<keyword evidence="8" id="KW-0539">Nucleus</keyword>
<dbReference type="Gene3D" id="1.25.10.10">
    <property type="entry name" value="Leucine-rich Repeat Variant"/>
    <property type="match status" value="1"/>
</dbReference>
<keyword evidence="5" id="KW-0813">Transport</keyword>
<proteinExistence type="inferred from homology"/>
<dbReference type="EMBL" id="CAHIKZ030000126">
    <property type="protein sequence ID" value="CAE1153954.1"/>
    <property type="molecule type" value="Genomic_DNA"/>
</dbReference>
<name>A0A812AS27_ACAPH</name>
<evidence type="ECO:0000313" key="12">
    <source>
        <dbReference type="Proteomes" id="UP000597762"/>
    </source>
</evidence>
<accession>A0A812AS27</accession>
<dbReference type="Pfam" id="PF03378">
    <property type="entry name" value="CAS_CSE1"/>
    <property type="match status" value="1"/>
</dbReference>
<comment type="caution">
    <text evidence="11">The sequence shown here is derived from an EMBL/GenBank/DDBJ whole genome shotgun (WGS) entry which is preliminary data.</text>
</comment>
<dbReference type="GO" id="GO:0031267">
    <property type="term" value="F:small GTPase binding"/>
    <property type="evidence" value="ECO:0007669"/>
    <property type="project" value="InterPro"/>
</dbReference>
<evidence type="ECO:0000256" key="5">
    <source>
        <dbReference type="ARBA" id="ARBA00022448"/>
    </source>
</evidence>
<evidence type="ECO:0000313" key="11">
    <source>
        <dbReference type="EMBL" id="CAE1153954.1"/>
    </source>
</evidence>
<protein>
    <recommendedName>
        <fullName evidence="4">Exportin-2</fullName>
    </recommendedName>
    <alternativeName>
        <fullName evidence="9">Importin-alpha re-exporter</fullName>
    </alternativeName>
</protein>
<reference evidence="11" key="1">
    <citation type="submission" date="2021-01" db="EMBL/GenBank/DDBJ databases">
        <authorList>
            <person name="Li R."/>
            <person name="Bekaert M."/>
        </authorList>
    </citation>
    <scope>NUCLEOTIDE SEQUENCE</scope>
    <source>
        <strain evidence="11">Farmed</strain>
    </source>
</reference>
<evidence type="ECO:0000256" key="2">
    <source>
        <dbReference type="ARBA" id="ARBA00004496"/>
    </source>
</evidence>
<dbReference type="InterPro" id="IPR016024">
    <property type="entry name" value="ARM-type_fold"/>
</dbReference>
<dbReference type="InterPro" id="IPR013713">
    <property type="entry name" value="XPO2_central"/>
</dbReference>
<evidence type="ECO:0000259" key="10">
    <source>
        <dbReference type="PROSITE" id="PS50166"/>
    </source>
</evidence>
<comment type="similarity">
    <text evidence="3">Belongs to the XPO2/CSE1 family.</text>
</comment>
<dbReference type="GO" id="GO:0005829">
    <property type="term" value="C:cytosol"/>
    <property type="evidence" value="ECO:0007669"/>
    <property type="project" value="TreeGrafter"/>
</dbReference>
<dbReference type="Pfam" id="PF03810">
    <property type="entry name" value="IBN_N"/>
    <property type="match status" value="1"/>
</dbReference>
<dbReference type="SMART" id="SM00913">
    <property type="entry name" value="IBN_N"/>
    <property type="match status" value="1"/>
</dbReference>
<evidence type="ECO:0000256" key="6">
    <source>
        <dbReference type="ARBA" id="ARBA00022490"/>
    </source>
</evidence>
<dbReference type="PANTHER" id="PTHR10997">
    <property type="entry name" value="IMPORTIN-7, 8, 11"/>
    <property type="match status" value="1"/>
</dbReference>
<dbReference type="PANTHER" id="PTHR10997:SF8">
    <property type="entry name" value="EXPORTIN-2"/>
    <property type="match status" value="1"/>
</dbReference>
<dbReference type="GO" id="GO:0005635">
    <property type="term" value="C:nuclear envelope"/>
    <property type="evidence" value="ECO:0007669"/>
    <property type="project" value="TreeGrafter"/>
</dbReference>
<keyword evidence="12" id="KW-1185">Reference proteome</keyword>
<dbReference type="FunFam" id="1.25.10.10:FF:000057">
    <property type="entry name" value="Exportin-2 isoform 1"/>
    <property type="match status" value="1"/>
</dbReference>
<evidence type="ECO:0000256" key="1">
    <source>
        <dbReference type="ARBA" id="ARBA00004123"/>
    </source>
</evidence>
<dbReference type="GO" id="GO:0006606">
    <property type="term" value="P:protein import into nucleus"/>
    <property type="evidence" value="ECO:0007669"/>
    <property type="project" value="TreeGrafter"/>
</dbReference>
<dbReference type="InterPro" id="IPR001494">
    <property type="entry name" value="Importin-beta_N"/>
</dbReference>
<evidence type="ECO:0000256" key="3">
    <source>
        <dbReference type="ARBA" id="ARBA00008669"/>
    </source>
</evidence>
<keyword evidence="6" id="KW-0963">Cytoplasm</keyword>
<gene>
    <name evidence="11" type="ORF">SPHA_4089</name>
</gene>
<dbReference type="Proteomes" id="UP000597762">
    <property type="component" value="Unassembled WGS sequence"/>
</dbReference>
<dbReference type="InterPro" id="IPR005043">
    <property type="entry name" value="XPO2_C"/>
</dbReference>
<dbReference type="InterPro" id="IPR011989">
    <property type="entry name" value="ARM-like"/>
</dbReference>
<organism evidence="11 12">
    <name type="scientific">Acanthosepion pharaonis</name>
    <name type="common">Pharaoh cuttlefish</name>
    <name type="synonym">Sepia pharaonis</name>
    <dbReference type="NCBI Taxonomy" id="158019"/>
    <lineage>
        <taxon>Eukaryota</taxon>
        <taxon>Metazoa</taxon>
        <taxon>Spiralia</taxon>
        <taxon>Lophotrochozoa</taxon>
        <taxon>Mollusca</taxon>
        <taxon>Cephalopoda</taxon>
        <taxon>Coleoidea</taxon>
        <taxon>Decapodiformes</taxon>
        <taxon>Sepiida</taxon>
        <taxon>Sepiina</taxon>
        <taxon>Sepiidae</taxon>
        <taxon>Acanthosepion</taxon>
    </lineage>
</organism>
<dbReference type="Pfam" id="PF08506">
    <property type="entry name" value="Cse1"/>
    <property type="match status" value="1"/>
</dbReference>
<feature type="domain" description="Importin N-terminal" evidence="10">
    <location>
        <begin position="61"/>
        <end position="134"/>
    </location>
</feature>
<dbReference type="OrthoDB" id="3268246at2759"/>
<dbReference type="AlphaFoldDB" id="A0A812AS27"/>
<dbReference type="SUPFAM" id="SSF48371">
    <property type="entry name" value="ARM repeat"/>
    <property type="match status" value="1"/>
</dbReference>
<dbReference type="GO" id="GO:0005049">
    <property type="term" value="F:nuclear export signal receptor activity"/>
    <property type="evidence" value="ECO:0007669"/>
    <property type="project" value="TreeGrafter"/>
</dbReference>
<keyword evidence="7" id="KW-0653">Protein transport</keyword>
<dbReference type="GO" id="GO:0006611">
    <property type="term" value="P:protein export from nucleus"/>
    <property type="evidence" value="ECO:0007669"/>
    <property type="project" value="TreeGrafter"/>
</dbReference>
<comment type="subcellular location">
    <subcellularLocation>
        <location evidence="2">Cytoplasm</location>
    </subcellularLocation>
    <subcellularLocation>
        <location evidence="1">Nucleus</location>
    </subcellularLocation>
</comment>
<sequence>MLTRVIYLEVALTSLVWRRHFKKKQGLDISFAMEITEGNMITLANYLQETLNPDVAKRRKAEKFLESIEVNQNYPLLLLKLLENPIDTNIRLSAAITFKNYVKRNWKQVEDLPDKIHPQDRLEIKKNIVKLMLSMPEQVQNQLSDAISIIGREDFPEKWPDLIREMVNQLSSNDFGLVNGILRTAHSLFKRYRHEFKSQQLWTEIKFVLDHFAAHFTQLFIKTMQLAEQHGNDPAALKVIFSSIVLICKIFYSLNYQDIPEHFEDNMATWMFHFKALLQVDNKLLQTQDEDEAGVLEQVKSQICDNVTLYAQKYDEEFSPHLPDFVTAIWHLLVTTGPQVKYDLLVSNAIQFLASVAERPNYKGLFEESNTLSNICEKVIVPNMQFRTADEELFEDNPEEYIRRDIEGSDIDTRRRSACDLVQALCKIFEGPVIQNFSQYVHGLLQQYSENPTGNWKCKDTAIYLVTSLVSKGRTQKHGITQTSNLVNITDFFQTYILPELQASDVNSQVVLKADALKYIMIFRTQLQREALVSCLPHIIRYLSAESPVVHTYAAHTIERLLTIKTSQNTAMIGAADIQPFASDLLHNLFKVLTLPSSSENEYVMKALMRSLSALNESIMPLIPMLLENLTQKLMIVSKNPSKPHFNHYLFESLCVMIRTASRVNPETVSKFEEALFQPFTQILQQDVQEFVPYIFQILSMLIELQQNELTCYMALFPHLLVPVLWERPGNIPPLVRLLQAIIEKGSKHIEPEKLTGLLGAFQKLIASKANDHEGFYLLNYIIEFMPESVISPFINQIFVLLFQRLQSSKTTKYIKSLLVFFSLFAIKYGATNLIQTIDNIQAKMFGMVIERLFVADLQKVSGNIDRKICAVGVTKILTEAPVMLKAYETLWGGLLEALVKLFELPQDEEVPEDEHFIEIDDTPGYQIAYSQLAFAGKKEHDPIGNAILDIKGNLAKSLGKMSLENPGKLMPLIKSGLQPEAANFLQIYLQSAGVSLA</sequence>
<evidence type="ECO:0000256" key="7">
    <source>
        <dbReference type="ARBA" id="ARBA00022927"/>
    </source>
</evidence>
<evidence type="ECO:0000256" key="9">
    <source>
        <dbReference type="ARBA" id="ARBA00030693"/>
    </source>
</evidence>
<evidence type="ECO:0000256" key="8">
    <source>
        <dbReference type="ARBA" id="ARBA00023242"/>
    </source>
</evidence>